<dbReference type="PANTHER" id="PTHR47359:SF3">
    <property type="entry name" value="NLP_P60 DOMAIN-CONTAINING PROTEIN-RELATED"/>
    <property type="match status" value="1"/>
</dbReference>
<dbReference type="AlphaFoldDB" id="A0A7W7GTF7"/>
<keyword evidence="4" id="KW-0788">Thiol protease</keyword>
<feature type="domain" description="NlpC/P60" evidence="6">
    <location>
        <begin position="179"/>
        <end position="291"/>
    </location>
</feature>
<organism evidence="7 8">
    <name type="scientific">Actinoplanes octamycinicus</name>
    <dbReference type="NCBI Taxonomy" id="135948"/>
    <lineage>
        <taxon>Bacteria</taxon>
        <taxon>Bacillati</taxon>
        <taxon>Actinomycetota</taxon>
        <taxon>Actinomycetes</taxon>
        <taxon>Micromonosporales</taxon>
        <taxon>Micromonosporaceae</taxon>
        <taxon>Actinoplanes</taxon>
    </lineage>
</organism>
<evidence type="ECO:0000313" key="7">
    <source>
        <dbReference type="EMBL" id="MBB4737998.1"/>
    </source>
</evidence>
<feature type="region of interest" description="Disordered" evidence="5">
    <location>
        <begin position="98"/>
        <end position="133"/>
    </location>
</feature>
<accession>A0A7W7GTF7</accession>
<evidence type="ECO:0000256" key="1">
    <source>
        <dbReference type="ARBA" id="ARBA00007074"/>
    </source>
</evidence>
<dbReference type="GO" id="GO:0008234">
    <property type="term" value="F:cysteine-type peptidase activity"/>
    <property type="evidence" value="ECO:0007669"/>
    <property type="project" value="UniProtKB-KW"/>
</dbReference>
<sequence length="291" mass="31028">MLTVGALALAVIAPAVDPAEHGAEAVQAPPALPANPEPVAPHSGHFSGGIVAPAGGGIAALGGLDESLYQQRQSAAARVTRAMQRRAAAVRPAPLAPLRARPAAPPATRLQPAARRPAPRAGVRVAREAPARQDRGIRSYRAPQRRLVVAQRRTTVSHRGMVRKTVRRTVERPVRRYARGGMNAVIAYARSQLGKRYVTGGEGRSGFDCSGLTRQAYARAGMRLPHSSRAQAARARSISRAQARPGDLVVGRGHVGIYMGRGMMIDAGNHRTGVVYRKMYRGLRVERIPGS</sequence>
<dbReference type="SUPFAM" id="SSF54001">
    <property type="entry name" value="Cysteine proteinases"/>
    <property type="match status" value="1"/>
</dbReference>
<dbReference type="PANTHER" id="PTHR47359">
    <property type="entry name" value="PEPTIDOGLYCAN DL-ENDOPEPTIDASE CWLO"/>
    <property type="match status" value="1"/>
</dbReference>
<dbReference type="InterPro" id="IPR038765">
    <property type="entry name" value="Papain-like_cys_pep_sf"/>
</dbReference>
<protein>
    <submittedName>
        <fullName evidence="7">Cell wall-associated NlpC family hydrolase</fullName>
    </submittedName>
</protein>
<dbReference type="InterPro" id="IPR051794">
    <property type="entry name" value="PG_Endopeptidase_C40"/>
</dbReference>
<evidence type="ECO:0000259" key="6">
    <source>
        <dbReference type="PROSITE" id="PS51935"/>
    </source>
</evidence>
<dbReference type="PROSITE" id="PS51935">
    <property type="entry name" value="NLPC_P60"/>
    <property type="match status" value="1"/>
</dbReference>
<dbReference type="EMBL" id="JACHNB010000001">
    <property type="protein sequence ID" value="MBB4737998.1"/>
    <property type="molecule type" value="Genomic_DNA"/>
</dbReference>
<evidence type="ECO:0000256" key="5">
    <source>
        <dbReference type="SAM" id="MobiDB-lite"/>
    </source>
</evidence>
<evidence type="ECO:0000256" key="3">
    <source>
        <dbReference type="ARBA" id="ARBA00022801"/>
    </source>
</evidence>
<name>A0A7W7GTF7_9ACTN</name>
<dbReference type="Proteomes" id="UP000546162">
    <property type="component" value="Unassembled WGS sequence"/>
</dbReference>
<dbReference type="GO" id="GO:0006508">
    <property type="term" value="P:proteolysis"/>
    <property type="evidence" value="ECO:0007669"/>
    <property type="project" value="UniProtKB-KW"/>
</dbReference>
<evidence type="ECO:0000256" key="2">
    <source>
        <dbReference type="ARBA" id="ARBA00022670"/>
    </source>
</evidence>
<proteinExistence type="inferred from homology"/>
<keyword evidence="2" id="KW-0645">Protease</keyword>
<comment type="similarity">
    <text evidence="1">Belongs to the peptidase C40 family.</text>
</comment>
<reference evidence="7 8" key="1">
    <citation type="submission" date="2020-08" db="EMBL/GenBank/DDBJ databases">
        <title>Sequencing the genomes of 1000 actinobacteria strains.</title>
        <authorList>
            <person name="Klenk H.-P."/>
        </authorList>
    </citation>
    <scope>NUCLEOTIDE SEQUENCE [LARGE SCALE GENOMIC DNA]</scope>
    <source>
        <strain evidence="7 8">DSM 45809</strain>
    </source>
</reference>
<keyword evidence="8" id="KW-1185">Reference proteome</keyword>
<dbReference type="Gene3D" id="3.90.1720.10">
    <property type="entry name" value="endopeptidase domain like (from Nostoc punctiforme)"/>
    <property type="match status" value="1"/>
</dbReference>
<comment type="caution">
    <text evidence="7">The sequence shown here is derived from an EMBL/GenBank/DDBJ whole genome shotgun (WGS) entry which is preliminary data.</text>
</comment>
<dbReference type="Pfam" id="PF00877">
    <property type="entry name" value="NLPC_P60"/>
    <property type="match status" value="1"/>
</dbReference>
<dbReference type="InterPro" id="IPR000064">
    <property type="entry name" value="NLP_P60_dom"/>
</dbReference>
<evidence type="ECO:0000313" key="8">
    <source>
        <dbReference type="Proteomes" id="UP000546162"/>
    </source>
</evidence>
<feature type="compositionally biased region" description="Low complexity" evidence="5">
    <location>
        <begin position="98"/>
        <end position="124"/>
    </location>
</feature>
<dbReference type="RefSeq" id="WP_239177412.1">
    <property type="nucleotide sequence ID" value="NZ_BAABFG010000005.1"/>
</dbReference>
<gene>
    <name evidence="7" type="ORF">BJY16_001457</name>
</gene>
<evidence type="ECO:0000256" key="4">
    <source>
        <dbReference type="ARBA" id="ARBA00022807"/>
    </source>
</evidence>
<keyword evidence="3 7" id="KW-0378">Hydrolase</keyword>